<dbReference type="Gene3D" id="3.40.50.620">
    <property type="entry name" value="HUPs"/>
    <property type="match status" value="1"/>
</dbReference>
<dbReference type="GO" id="GO:0005829">
    <property type="term" value="C:cytosol"/>
    <property type="evidence" value="ECO:0007669"/>
    <property type="project" value="TreeGrafter"/>
</dbReference>
<keyword evidence="6 11" id="KW-0332">GMP biosynthesis</keyword>
<dbReference type="InterPro" id="IPR029062">
    <property type="entry name" value="Class_I_gatase-like"/>
</dbReference>
<dbReference type="SUPFAM" id="SSF52402">
    <property type="entry name" value="Adenine nucleotide alpha hydrolases-like"/>
    <property type="match status" value="1"/>
</dbReference>
<comment type="caution">
    <text evidence="13">The sequence shown here is derived from an EMBL/GenBank/DDBJ whole genome shotgun (WGS) entry which is preliminary data.</text>
</comment>
<proteinExistence type="predicted"/>
<reference evidence="13" key="2">
    <citation type="journal article" date="2021" name="PeerJ">
        <title>Extensive microbial diversity within the chicken gut microbiome revealed by metagenomics and culture.</title>
        <authorList>
            <person name="Gilroy R."/>
            <person name="Ravi A."/>
            <person name="Getino M."/>
            <person name="Pursley I."/>
            <person name="Horton D.L."/>
            <person name="Alikhan N.F."/>
            <person name="Baker D."/>
            <person name="Gharbi K."/>
            <person name="Hall N."/>
            <person name="Watson M."/>
            <person name="Adriaenssens E.M."/>
            <person name="Foster-Nyarko E."/>
            <person name="Jarju S."/>
            <person name="Secka A."/>
            <person name="Antonio M."/>
            <person name="Oren A."/>
            <person name="Chaudhuri R.R."/>
            <person name="La Ragione R."/>
            <person name="Hildebrand F."/>
            <person name="Pallen M.J."/>
        </authorList>
    </citation>
    <scope>NUCLEOTIDE SEQUENCE</scope>
    <source>
        <strain evidence="13">ChiSxjej1B13-7041</strain>
    </source>
</reference>
<dbReference type="InterPro" id="IPR022310">
    <property type="entry name" value="NAD/GMP_synthase"/>
</dbReference>
<dbReference type="Gene3D" id="3.40.50.880">
    <property type="match status" value="1"/>
</dbReference>
<dbReference type="SUPFAM" id="SSF52317">
    <property type="entry name" value="Class I glutamine amidotransferase-like"/>
    <property type="match status" value="1"/>
</dbReference>
<evidence type="ECO:0000256" key="10">
    <source>
        <dbReference type="ARBA" id="ARBA00031356"/>
    </source>
</evidence>
<dbReference type="NCBIfam" id="NF000848">
    <property type="entry name" value="PRK00074.1"/>
    <property type="match status" value="1"/>
</dbReference>
<evidence type="ECO:0000256" key="9">
    <source>
        <dbReference type="ARBA" id="ARBA00022962"/>
    </source>
</evidence>
<keyword evidence="8 11" id="KW-0067">ATP-binding</keyword>
<dbReference type="PANTHER" id="PTHR11922">
    <property type="entry name" value="GMP SYNTHASE-RELATED"/>
    <property type="match status" value="1"/>
</dbReference>
<feature type="domain" description="GMPS ATP-PPase" evidence="12">
    <location>
        <begin position="117"/>
        <end position="306"/>
    </location>
</feature>
<dbReference type="CDD" id="cd01997">
    <property type="entry name" value="GMP_synthase_C"/>
    <property type="match status" value="1"/>
</dbReference>
<dbReference type="GO" id="GO:0005524">
    <property type="term" value="F:ATP binding"/>
    <property type="evidence" value="ECO:0007669"/>
    <property type="project" value="UniProtKB-UniRule"/>
</dbReference>
<dbReference type="NCBIfam" id="TIGR00884">
    <property type="entry name" value="guaA_Cterm"/>
    <property type="match status" value="1"/>
</dbReference>
<sequence length="431" mass="48275">MKQDMIVILDLGSTENTVLAREIRGLGVYSEIYPHDITAQELKNIPNAKGVILYGGPNRVVDGVEIDVRPELYETGLPFMAIDHAPAKCQASYKSWEEAAPQLKSFVFDTCQAEANWNMENFIADQIELVRRQVGDRKVLLALSGGVDSSVVATLLIRAIGKQLTCVHVNHGLMRKGESESVIEVFKNQLDANLVYVDASERFLTKLENVADPEDKRKIIGGEFIRVFEEEARKLEGIEFLGQGTIYPDIVESGTKTAKAVKSHHNVGGLPEDLKFELVEPLKQLFKDEVRACGLALGLPAEMVYRQPFPGPGLGVRCLGAITRERLEAVRESDAILREEFKKAGLDKKVWQYFTIVPDFKSVGVRDNARCFEYPVIIRAVNTVDAMTATIEQVEWPVLLKITDRIMKEVKNVNRVCYDLSPKPNATIEWE</sequence>
<dbReference type="Pfam" id="PF00117">
    <property type="entry name" value="GATase"/>
    <property type="match status" value="1"/>
</dbReference>
<dbReference type="InterPro" id="IPR001674">
    <property type="entry name" value="GMP_synth_C"/>
</dbReference>
<dbReference type="Proteomes" id="UP000886841">
    <property type="component" value="Unassembled WGS sequence"/>
</dbReference>
<evidence type="ECO:0000256" key="11">
    <source>
        <dbReference type="PROSITE-ProRule" id="PRU00886"/>
    </source>
</evidence>
<dbReference type="Gene3D" id="3.30.300.10">
    <property type="match status" value="1"/>
</dbReference>
<reference evidence="13" key="1">
    <citation type="submission" date="2020-10" db="EMBL/GenBank/DDBJ databases">
        <authorList>
            <person name="Gilroy R."/>
        </authorList>
    </citation>
    <scope>NUCLEOTIDE SEQUENCE</scope>
    <source>
        <strain evidence="13">ChiSxjej1B13-7041</strain>
    </source>
</reference>
<dbReference type="FunFam" id="3.30.300.10:FF:000002">
    <property type="entry name" value="GMP synthase [glutamine-hydrolyzing]"/>
    <property type="match status" value="1"/>
</dbReference>
<dbReference type="InterPro" id="IPR017926">
    <property type="entry name" value="GATASE"/>
</dbReference>
<evidence type="ECO:0000256" key="3">
    <source>
        <dbReference type="ARBA" id="ARBA00012746"/>
    </source>
</evidence>
<organism evidence="13 14">
    <name type="scientific">Candidatus Egerieimonas intestinavium</name>
    <dbReference type="NCBI Taxonomy" id="2840777"/>
    <lineage>
        <taxon>Bacteria</taxon>
        <taxon>Bacillati</taxon>
        <taxon>Bacillota</taxon>
        <taxon>Clostridia</taxon>
        <taxon>Lachnospirales</taxon>
        <taxon>Lachnospiraceae</taxon>
        <taxon>Lachnospiraceae incertae sedis</taxon>
        <taxon>Candidatus Egerieimonas</taxon>
    </lineage>
</organism>
<protein>
    <recommendedName>
        <fullName evidence="3">GMP synthase (glutamine-hydrolyzing)</fullName>
        <ecNumber evidence="3">6.3.5.2</ecNumber>
    </recommendedName>
    <alternativeName>
        <fullName evidence="10">Glutamine amidotransferase</fullName>
    </alternativeName>
</protein>
<dbReference type="PANTHER" id="PTHR11922:SF2">
    <property type="entry name" value="GMP SYNTHASE [GLUTAMINE-HYDROLYZING]"/>
    <property type="match status" value="1"/>
</dbReference>
<dbReference type="PROSITE" id="PS51553">
    <property type="entry name" value="GMPS_ATP_PPASE"/>
    <property type="match status" value="1"/>
</dbReference>
<gene>
    <name evidence="13" type="primary">guaA</name>
    <name evidence="13" type="ORF">IAB98_03865</name>
</gene>
<dbReference type="FunFam" id="3.40.50.620:FF:000001">
    <property type="entry name" value="GMP synthase [glutamine-hydrolyzing]"/>
    <property type="match status" value="1"/>
</dbReference>
<evidence type="ECO:0000256" key="1">
    <source>
        <dbReference type="ARBA" id="ARBA00002332"/>
    </source>
</evidence>
<evidence type="ECO:0000259" key="12">
    <source>
        <dbReference type="PROSITE" id="PS51553"/>
    </source>
</evidence>
<dbReference type="Pfam" id="PF00958">
    <property type="entry name" value="GMP_synt_C"/>
    <property type="match status" value="1"/>
</dbReference>
<keyword evidence="4 13" id="KW-0436">Ligase</keyword>
<feature type="binding site" evidence="11">
    <location>
        <begin position="144"/>
        <end position="150"/>
    </location>
    <ligand>
        <name>ATP</name>
        <dbReference type="ChEBI" id="CHEBI:30616"/>
    </ligand>
</feature>
<dbReference type="EMBL" id="DVHU01000032">
    <property type="protein sequence ID" value="HIR92546.1"/>
    <property type="molecule type" value="Genomic_DNA"/>
</dbReference>
<dbReference type="AlphaFoldDB" id="A0A9D1JFJ9"/>
<evidence type="ECO:0000313" key="13">
    <source>
        <dbReference type="EMBL" id="HIR92546.1"/>
    </source>
</evidence>
<evidence type="ECO:0000256" key="7">
    <source>
        <dbReference type="ARBA" id="ARBA00022755"/>
    </source>
</evidence>
<dbReference type="SUPFAM" id="SSF54810">
    <property type="entry name" value="GMP synthetase C-terminal dimerisation domain"/>
    <property type="match status" value="1"/>
</dbReference>
<dbReference type="EC" id="6.3.5.2" evidence="3"/>
<evidence type="ECO:0000256" key="6">
    <source>
        <dbReference type="ARBA" id="ARBA00022749"/>
    </source>
</evidence>
<keyword evidence="9" id="KW-0315">Glutamine amidotransferase</keyword>
<evidence type="ECO:0000256" key="5">
    <source>
        <dbReference type="ARBA" id="ARBA00022741"/>
    </source>
</evidence>
<accession>A0A9D1JFJ9</accession>
<dbReference type="GO" id="GO:0003921">
    <property type="term" value="F:GMP synthase activity"/>
    <property type="evidence" value="ECO:0007669"/>
    <property type="project" value="InterPro"/>
</dbReference>
<name>A0A9D1JFJ9_9FIRM</name>
<evidence type="ECO:0000256" key="2">
    <source>
        <dbReference type="ARBA" id="ARBA00005153"/>
    </source>
</evidence>
<comment type="function">
    <text evidence="1">Catalyzes the synthesis of GMP from XMP.</text>
</comment>
<dbReference type="InterPro" id="IPR014729">
    <property type="entry name" value="Rossmann-like_a/b/a_fold"/>
</dbReference>
<evidence type="ECO:0000256" key="8">
    <source>
        <dbReference type="ARBA" id="ARBA00022840"/>
    </source>
</evidence>
<dbReference type="Pfam" id="PF02540">
    <property type="entry name" value="NAD_synthase"/>
    <property type="match status" value="1"/>
</dbReference>
<dbReference type="InterPro" id="IPR025777">
    <property type="entry name" value="GMPS_ATP_PPase_dom"/>
</dbReference>
<evidence type="ECO:0000313" key="14">
    <source>
        <dbReference type="Proteomes" id="UP000886841"/>
    </source>
</evidence>
<keyword evidence="5 11" id="KW-0547">Nucleotide-binding</keyword>
<keyword evidence="7 11" id="KW-0658">Purine biosynthesis</keyword>
<evidence type="ECO:0000256" key="4">
    <source>
        <dbReference type="ARBA" id="ARBA00022598"/>
    </source>
</evidence>
<comment type="pathway">
    <text evidence="2">Purine metabolism; GMP biosynthesis; GMP from XMP (L-Gln route): step 1/1.</text>
</comment>